<dbReference type="InterPro" id="IPR001160">
    <property type="entry name" value="Peptidase_M20C"/>
</dbReference>
<dbReference type="PANTHER" id="PTHR43501:SF1">
    <property type="entry name" value="CYTOSOL NON-SPECIFIC DIPEPTIDASE"/>
    <property type="match status" value="1"/>
</dbReference>
<protein>
    <submittedName>
        <fullName evidence="3">Aminoacyl-histidine dipeptidase</fullName>
    </submittedName>
</protein>
<dbReference type="Proteomes" id="UP000604737">
    <property type="component" value="Unassembled WGS sequence"/>
</dbReference>
<dbReference type="Pfam" id="PF07687">
    <property type="entry name" value="M20_dimer"/>
    <property type="match status" value="1"/>
</dbReference>
<dbReference type="PANTHER" id="PTHR43501">
    <property type="entry name" value="CYTOSOL NON-SPECIFIC DIPEPTIDASE"/>
    <property type="match status" value="1"/>
</dbReference>
<reference evidence="4" key="1">
    <citation type="journal article" date="2019" name="Int. J. Syst. Evol. Microbiol.">
        <title>The Global Catalogue of Microorganisms (GCM) 10K type strain sequencing project: providing services to taxonomists for standard genome sequencing and annotation.</title>
        <authorList>
            <consortium name="The Broad Institute Genomics Platform"/>
            <consortium name="The Broad Institute Genome Sequencing Center for Infectious Disease"/>
            <person name="Wu L."/>
            <person name="Ma J."/>
        </authorList>
    </citation>
    <scope>NUCLEOTIDE SEQUENCE [LARGE SCALE GENOMIC DNA]</scope>
    <source>
        <strain evidence="4">KCTC 23701</strain>
    </source>
</reference>
<dbReference type="Gene3D" id="3.40.630.10">
    <property type="entry name" value="Zn peptidases"/>
    <property type="match status" value="2"/>
</dbReference>
<dbReference type="EMBL" id="BMYO01000005">
    <property type="protein sequence ID" value="GHD63254.1"/>
    <property type="molecule type" value="Genomic_DNA"/>
</dbReference>
<evidence type="ECO:0000313" key="3">
    <source>
        <dbReference type="EMBL" id="GHD63254.1"/>
    </source>
</evidence>
<dbReference type="Pfam" id="PF01546">
    <property type="entry name" value="Peptidase_M20"/>
    <property type="match status" value="1"/>
</dbReference>
<organism evidence="3 4">
    <name type="scientific">Jeongeupia chitinilytica</name>
    <dbReference type="NCBI Taxonomy" id="1041641"/>
    <lineage>
        <taxon>Bacteria</taxon>
        <taxon>Pseudomonadati</taxon>
        <taxon>Pseudomonadota</taxon>
        <taxon>Betaproteobacteria</taxon>
        <taxon>Neisseriales</taxon>
        <taxon>Chitinibacteraceae</taxon>
        <taxon>Jeongeupia</taxon>
    </lineage>
</organism>
<name>A0ABQ3H0D6_9NEIS</name>
<dbReference type="InterPro" id="IPR011650">
    <property type="entry name" value="Peptidase_M20_dimer"/>
</dbReference>
<evidence type="ECO:0000313" key="4">
    <source>
        <dbReference type="Proteomes" id="UP000604737"/>
    </source>
</evidence>
<dbReference type="PIRSF" id="PIRSF016599">
    <property type="entry name" value="Xaa-His_dipept"/>
    <property type="match status" value="1"/>
</dbReference>
<dbReference type="RefSeq" id="WP_189460434.1">
    <property type="nucleotide sequence ID" value="NZ_BMYO01000005.1"/>
</dbReference>
<dbReference type="InterPro" id="IPR002933">
    <property type="entry name" value="Peptidase_M20"/>
</dbReference>
<evidence type="ECO:0000256" key="1">
    <source>
        <dbReference type="ARBA" id="ARBA00022801"/>
    </source>
</evidence>
<sequence length="485" mass="52108">MNAVADLQPHSLWQHFATLCLHPRPSKHEAALRDHLRDWAQGRGLVAELDEAGNLLIRKPATKGMENCVGVVLQGHLDMVTQQNEGRGHDFHRDPIRTQIVDGWVHADGTTLGADNGIGVAAALALLEADDVPHGPLEVLLTVDEEAGMSGVQGLRAGWLQGKLLFNLDTEEWGQCYIGCAGGVDVTYKRSVQLEPVSSDWTAIEVALTGFRGGHSGADIHKPHGNPIRALAHLALDAAERFGARVVSMRGGTLRNALAREAFVTLALPAGAVPWLDEMVDQWRNGLQVRFRQVEPGVRLSVSPAEADRALSESCTRTSMELLIAAHHGVLRWSSDIEGVVETSSNLGVVRIDAGHGFEAVSMARSLNAYGLADIKRKMRAIGRLAGAVVIDSGEYPGWAPDTASPALALLQRVYRDRFGGELAVEVIHAGLECGLIAAKYPDMDMVSFGPTIRGAHSPDERVEIASVEQFWSLLKAAVAAAPTA</sequence>
<keyword evidence="1" id="KW-0378">Hydrolase</keyword>
<feature type="domain" description="Peptidase M20 dimerisation" evidence="2">
    <location>
        <begin position="207"/>
        <end position="269"/>
    </location>
</feature>
<dbReference type="PRINTS" id="PR00934">
    <property type="entry name" value="XHISDIPTASE"/>
</dbReference>
<dbReference type="CDD" id="cd03890">
    <property type="entry name" value="M20_pepD"/>
    <property type="match status" value="1"/>
</dbReference>
<comment type="caution">
    <text evidence="3">The sequence shown here is derived from an EMBL/GenBank/DDBJ whole genome shotgun (WGS) entry which is preliminary data.</text>
</comment>
<accession>A0ABQ3H0D6</accession>
<dbReference type="NCBIfam" id="TIGR01893">
    <property type="entry name" value="aa-his-dipept"/>
    <property type="match status" value="1"/>
</dbReference>
<keyword evidence="4" id="KW-1185">Reference proteome</keyword>
<dbReference type="SUPFAM" id="SSF53187">
    <property type="entry name" value="Zn-dependent exopeptidases"/>
    <property type="match status" value="1"/>
</dbReference>
<evidence type="ECO:0000259" key="2">
    <source>
        <dbReference type="Pfam" id="PF07687"/>
    </source>
</evidence>
<proteinExistence type="predicted"/>
<gene>
    <name evidence="3" type="primary">pepD</name>
    <name evidence="3" type="ORF">GCM10007350_20330</name>
</gene>